<dbReference type="Proteomes" id="UP001152173">
    <property type="component" value="Unassembled WGS sequence"/>
</dbReference>
<dbReference type="PANTHER" id="PTHR43308">
    <property type="entry name" value="OUTER MEMBRANE PROTEIN ALPHA-RELATED"/>
    <property type="match status" value="1"/>
</dbReference>
<dbReference type="InterPro" id="IPR051465">
    <property type="entry name" value="Cell_Envelope_Struct_Comp"/>
</dbReference>
<dbReference type="PROSITE" id="PS51272">
    <property type="entry name" value="SLH"/>
    <property type="match status" value="3"/>
</dbReference>
<feature type="chain" id="PRO_5040786877" evidence="1">
    <location>
        <begin position="28"/>
        <end position="527"/>
    </location>
</feature>
<evidence type="ECO:0000313" key="3">
    <source>
        <dbReference type="EMBL" id="MCZ8537315.1"/>
    </source>
</evidence>
<dbReference type="Pfam" id="PF00395">
    <property type="entry name" value="SLH"/>
    <property type="match status" value="3"/>
</dbReference>
<feature type="domain" description="SLH" evidence="2">
    <location>
        <begin position="143"/>
        <end position="206"/>
    </location>
</feature>
<organism evidence="3 4">
    <name type="scientific">Paenisporosarcina quisquiliarum</name>
    <dbReference type="NCBI Taxonomy" id="365346"/>
    <lineage>
        <taxon>Bacteria</taxon>
        <taxon>Bacillati</taxon>
        <taxon>Bacillota</taxon>
        <taxon>Bacilli</taxon>
        <taxon>Bacillales</taxon>
        <taxon>Caryophanaceae</taxon>
        <taxon>Paenisporosarcina</taxon>
    </lineage>
</organism>
<proteinExistence type="predicted"/>
<comment type="caution">
    <text evidence="3">The sequence shown here is derived from an EMBL/GenBank/DDBJ whole genome shotgun (WGS) entry which is preliminary data.</text>
</comment>
<name>A0A9X3RCZ8_9BACL</name>
<dbReference type="AlphaFoldDB" id="A0A9X3RCZ8"/>
<dbReference type="EMBL" id="JAMKBJ010000006">
    <property type="protein sequence ID" value="MCZ8537315.1"/>
    <property type="molecule type" value="Genomic_DNA"/>
</dbReference>
<dbReference type="Gene3D" id="2.130.10.10">
    <property type="entry name" value="YVTN repeat-like/Quinoprotein amine dehydrogenase"/>
    <property type="match status" value="1"/>
</dbReference>
<evidence type="ECO:0000259" key="2">
    <source>
        <dbReference type="PROSITE" id="PS51272"/>
    </source>
</evidence>
<keyword evidence="1" id="KW-0732">Signal</keyword>
<evidence type="ECO:0000313" key="4">
    <source>
        <dbReference type="Proteomes" id="UP001152173"/>
    </source>
</evidence>
<dbReference type="RefSeq" id="WP_269926409.1">
    <property type="nucleotide sequence ID" value="NZ_JAMKBJ010000006.1"/>
</dbReference>
<reference evidence="3" key="1">
    <citation type="submission" date="2022-05" db="EMBL/GenBank/DDBJ databases">
        <authorList>
            <person name="Colautti A."/>
            <person name="Iacumin L."/>
        </authorList>
    </citation>
    <scope>NUCLEOTIDE SEQUENCE</scope>
    <source>
        <strain evidence="3">SK 55</strain>
    </source>
</reference>
<dbReference type="InterPro" id="IPR011048">
    <property type="entry name" value="Haem_d1_sf"/>
</dbReference>
<feature type="signal peptide" evidence="1">
    <location>
        <begin position="1"/>
        <end position="27"/>
    </location>
</feature>
<sequence>MLKSLRAGLALLMVGLMMLSSTNSVSAASFSDVSSFKEEIEYLTDAGIINGFPDGTYRPSSPILRVQAVMMIMRDLGMPKETPKDPGFVDIKPADRGYAEVAAAVELGIISGKEGNRFDPQGKLTRAEMAKILVNAYELGSIYPKGFKDVPTQYWAYPFISSLAANNVTVGYPDGTFKPGVTIDRAQFAAFMARILNPEFKPYSPSVADTYLEDAWDMLATDVIKHPTEPIVYIIDGNDNTLNSINTDTYESLTVELPYPAEKLAYANGKIYVTQVKKPHSFYTFDEDQQGAFGVFDAKTLDGLKLIHIELDPFDIEADDNGVVYISSGSGQWTRIESYNGETGAILSSQQIRNQSYIDMTPKQDKIYAIDTDSSPRDIAAFAIVDGKLQPEKDSPYHGDYDLSKHLEVSPDGRYLMNGLGGIFRASVNTSADMTYVGKLDRPFTAAAYDLTYGELYTANGKNLISVYDYETFESVYQMTSYGAIDYMFFDAKSDSLLILTKVKIGDSTKTYLGFEKIYFATEAVTQ</sequence>
<evidence type="ECO:0000256" key="1">
    <source>
        <dbReference type="SAM" id="SignalP"/>
    </source>
</evidence>
<keyword evidence="4" id="KW-1185">Reference proteome</keyword>
<dbReference type="PANTHER" id="PTHR43308:SF5">
    <property type="entry name" value="S-LAYER PROTEIN _ PEPTIDOGLYCAN ENDO-BETA-N-ACETYLGLUCOSAMINIDASE"/>
    <property type="match status" value="1"/>
</dbReference>
<feature type="domain" description="SLH" evidence="2">
    <location>
        <begin position="87"/>
        <end position="141"/>
    </location>
</feature>
<gene>
    <name evidence="3" type="ORF">M9R32_09000</name>
</gene>
<feature type="domain" description="SLH" evidence="2">
    <location>
        <begin position="23"/>
        <end position="86"/>
    </location>
</feature>
<protein>
    <submittedName>
        <fullName evidence="3">S-layer homology domain-containing protein</fullName>
    </submittedName>
</protein>
<accession>A0A9X3RCZ8</accession>
<dbReference type="InterPro" id="IPR015943">
    <property type="entry name" value="WD40/YVTN_repeat-like_dom_sf"/>
</dbReference>
<dbReference type="SUPFAM" id="SSF51004">
    <property type="entry name" value="C-terminal (heme d1) domain of cytochrome cd1-nitrite reductase"/>
    <property type="match status" value="1"/>
</dbReference>
<dbReference type="InterPro" id="IPR001119">
    <property type="entry name" value="SLH_dom"/>
</dbReference>